<dbReference type="STRING" id="47428.A0A284QN88"/>
<accession>A0A284QN88</accession>
<dbReference type="Gene3D" id="3.40.50.1000">
    <property type="entry name" value="HAD superfamily/HAD-like"/>
    <property type="match status" value="1"/>
</dbReference>
<dbReference type="InterPro" id="IPR027706">
    <property type="entry name" value="PGP_Pase"/>
</dbReference>
<proteinExistence type="predicted"/>
<dbReference type="EMBL" id="FUEG01000001">
    <property type="protein sequence ID" value="SJK97935.1"/>
    <property type="molecule type" value="Genomic_DNA"/>
</dbReference>
<protein>
    <recommendedName>
        <fullName evidence="4">Phosphatidylglycerophosphatase GEP4, mitochondrial</fullName>
    </recommendedName>
</protein>
<evidence type="ECO:0000256" key="1">
    <source>
        <dbReference type="SAM" id="MobiDB-lite"/>
    </source>
</evidence>
<dbReference type="AlphaFoldDB" id="A0A284QN88"/>
<dbReference type="InterPro" id="IPR023214">
    <property type="entry name" value="HAD_sf"/>
</dbReference>
<dbReference type="Pfam" id="PF09419">
    <property type="entry name" value="PGP_phosphatase"/>
    <property type="match status" value="1"/>
</dbReference>
<evidence type="ECO:0008006" key="4">
    <source>
        <dbReference type="Google" id="ProtNLM"/>
    </source>
</evidence>
<dbReference type="OrthoDB" id="198652at2759"/>
<gene>
    <name evidence="2" type="ORF">ARMOST_01191</name>
</gene>
<dbReference type="GO" id="GO:0008962">
    <property type="term" value="F:phosphatidylglycerophosphatase activity"/>
    <property type="evidence" value="ECO:0007669"/>
    <property type="project" value="InterPro"/>
</dbReference>
<dbReference type="Proteomes" id="UP000219338">
    <property type="component" value="Unassembled WGS sequence"/>
</dbReference>
<feature type="compositionally biased region" description="Low complexity" evidence="1">
    <location>
        <begin position="440"/>
        <end position="459"/>
    </location>
</feature>
<keyword evidence="3" id="KW-1185">Reference proteome</keyword>
<organism evidence="2 3">
    <name type="scientific">Armillaria ostoyae</name>
    <name type="common">Armillaria root rot fungus</name>
    <dbReference type="NCBI Taxonomy" id="47428"/>
    <lineage>
        <taxon>Eukaryota</taxon>
        <taxon>Fungi</taxon>
        <taxon>Dikarya</taxon>
        <taxon>Basidiomycota</taxon>
        <taxon>Agaricomycotina</taxon>
        <taxon>Agaricomycetes</taxon>
        <taxon>Agaricomycetidae</taxon>
        <taxon>Agaricales</taxon>
        <taxon>Marasmiineae</taxon>
        <taxon>Physalacriaceae</taxon>
        <taxon>Armillaria</taxon>
    </lineage>
</organism>
<name>A0A284QN88_ARMOS</name>
<reference evidence="3" key="1">
    <citation type="journal article" date="2017" name="Nat. Ecol. Evol.">
        <title>Genome expansion and lineage-specific genetic innovations in the forest pathogenic fungi Armillaria.</title>
        <authorList>
            <person name="Sipos G."/>
            <person name="Prasanna A.N."/>
            <person name="Walter M.C."/>
            <person name="O'Connor E."/>
            <person name="Balint B."/>
            <person name="Krizsan K."/>
            <person name="Kiss B."/>
            <person name="Hess J."/>
            <person name="Varga T."/>
            <person name="Slot J."/>
            <person name="Riley R."/>
            <person name="Boka B."/>
            <person name="Rigling D."/>
            <person name="Barry K."/>
            <person name="Lee J."/>
            <person name="Mihaltcheva S."/>
            <person name="LaButti K."/>
            <person name="Lipzen A."/>
            <person name="Waldron R."/>
            <person name="Moloney N.M."/>
            <person name="Sperisen C."/>
            <person name="Kredics L."/>
            <person name="Vagvoelgyi C."/>
            <person name="Patrignani A."/>
            <person name="Fitzpatrick D."/>
            <person name="Nagy I."/>
            <person name="Doyle S."/>
            <person name="Anderson J.B."/>
            <person name="Grigoriev I.V."/>
            <person name="Gueldener U."/>
            <person name="Muensterkoetter M."/>
            <person name="Nagy L.G."/>
        </authorList>
    </citation>
    <scope>NUCLEOTIDE SEQUENCE [LARGE SCALE GENOMIC DNA]</scope>
    <source>
        <strain evidence="3">C18/9</strain>
    </source>
</reference>
<feature type="region of interest" description="Disordered" evidence="1">
    <location>
        <begin position="285"/>
        <end position="403"/>
    </location>
</feature>
<feature type="compositionally biased region" description="Low complexity" evidence="1">
    <location>
        <begin position="384"/>
        <end position="403"/>
    </location>
</feature>
<feature type="region of interest" description="Disordered" evidence="1">
    <location>
        <begin position="440"/>
        <end position="469"/>
    </location>
</feature>
<evidence type="ECO:0000313" key="2">
    <source>
        <dbReference type="EMBL" id="SJK97935.1"/>
    </source>
</evidence>
<evidence type="ECO:0000313" key="3">
    <source>
        <dbReference type="Proteomes" id="UP000219338"/>
    </source>
</evidence>
<sequence>MYRACSSLCNCSGIPGSSCLPLSKDIRQLDFPALKKAGYRGAIFDKDNCLTLPHKDEPVPELKCAWQECRETFGEGNVIVVSNSAGTHLDAGGIQAESVSYHLNVPVLIHTTMKPSYSCIAAIRKYYSSLPSPVEDKELIIVGDRLFTDVVLANRIRSWKGWRSFLGLDREPPSAKGGPLAVWTTGVWQKEATVLRWSEKQMLALVQRWSRPGIETQLNVESYIRKLPKQEKEVKESGLESIFAKFVWRLAHNVSASSKISSVGAMHYVKTTSCYSDCPLPTPGPSLSENRSAGHRPKSLALTTTTKAPDGQQRPLQPEFRPYGRGGAGSRRPRVKPNKSELDPKYKPRFPTFKFPAKWRPKVPASEQTSPASPSFYDGPWCGPSQSAPSLPSSSSPRTPFDSSPMFTQRDLFLASLWKKNLKKMRASNADSLSIICSTSSTYSGHSSSASGSSLASLSRPEEGDDSASEVYAESFETPSSAPYICQEASAASGSAGLEAGLPTTEITVVGMGDECDVLDAMRKLRMK</sequence>